<keyword evidence="7" id="KW-1185">Reference proteome</keyword>
<keyword evidence="4" id="KW-0788">Thiol protease</keyword>
<dbReference type="Proteomes" id="UP000187059">
    <property type="component" value="Chromosome"/>
</dbReference>
<evidence type="ECO:0000256" key="1">
    <source>
        <dbReference type="ARBA" id="ARBA00007074"/>
    </source>
</evidence>
<evidence type="ECO:0000313" key="6">
    <source>
        <dbReference type="EMBL" id="APZ54111.1"/>
    </source>
</evidence>
<proteinExistence type="inferred from homology"/>
<name>A0A1P8UXJ4_9RHOB</name>
<protein>
    <submittedName>
        <fullName evidence="6">NlpC/P60 family protein</fullName>
    </submittedName>
</protein>
<dbReference type="Pfam" id="PF00877">
    <property type="entry name" value="NLPC_P60"/>
    <property type="match status" value="1"/>
</dbReference>
<keyword evidence="2" id="KW-0645">Protease</keyword>
<comment type="similarity">
    <text evidence="1">Belongs to the peptidase C40 family.</text>
</comment>
<dbReference type="KEGG" id="paby:Ga0080574_TMP3777"/>
<gene>
    <name evidence="6" type="ORF">Ga0080574_TMP3777</name>
</gene>
<sequence>MMDWPNRFVGIPYQEYGRTRLGCDCWGLACIIYQEELGVSLPEYLGQGAEGEHAEIAALIAGEAASPLWVPVDGPAVAFDIAVFRRDRWNAHVGIVIRHGLMIHVSSGDCAKVESYDVGRWRPRLNGVYRHVELIGLAAR</sequence>
<dbReference type="SUPFAM" id="SSF54001">
    <property type="entry name" value="Cysteine proteinases"/>
    <property type="match status" value="1"/>
</dbReference>
<organism evidence="6 7">
    <name type="scientific">Salipiger abyssi</name>
    <dbReference type="NCBI Taxonomy" id="1250539"/>
    <lineage>
        <taxon>Bacteria</taxon>
        <taxon>Pseudomonadati</taxon>
        <taxon>Pseudomonadota</taxon>
        <taxon>Alphaproteobacteria</taxon>
        <taxon>Rhodobacterales</taxon>
        <taxon>Roseobacteraceae</taxon>
        <taxon>Salipiger</taxon>
    </lineage>
</organism>
<evidence type="ECO:0000256" key="4">
    <source>
        <dbReference type="ARBA" id="ARBA00022807"/>
    </source>
</evidence>
<keyword evidence="3" id="KW-0378">Hydrolase</keyword>
<feature type="domain" description="NlpC/P60" evidence="5">
    <location>
        <begin position="1"/>
        <end position="132"/>
    </location>
</feature>
<dbReference type="EMBL" id="CP015093">
    <property type="protein sequence ID" value="APZ54111.1"/>
    <property type="molecule type" value="Genomic_DNA"/>
</dbReference>
<dbReference type="PROSITE" id="PS51935">
    <property type="entry name" value="NLPC_P60"/>
    <property type="match status" value="1"/>
</dbReference>
<dbReference type="InterPro" id="IPR000064">
    <property type="entry name" value="NLP_P60_dom"/>
</dbReference>
<evidence type="ECO:0000313" key="7">
    <source>
        <dbReference type="Proteomes" id="UP000187059"/>
    </source>
</evidence>
<dbReference type="GO" id="GO:0006508">
    <property type="term" value="P:proteolysis"/>
    <property type="evidence" value="ECO:0007669"/>
    <property type="project" value="UniProtKB-KW"/>
</dbReference>
<accession>A0A1P8UXJ4</accession>
<evidence type="ECO:0000256" key="3">
    <source>
        <dbReference type="ARBA" id="ARBA00022801"/>
    </source>
</evidence>
<reference evidence="6 7" key="1">
    <citation type="submission" date="2016-04" db="EMBL/GenBank/DDBJ databases">
        <title>Deep-sea bacteria in the southern Pacific.</title>
        <authorList>
            <person name="Tang K."/>
        </authorList>
    </citation>
    <scope>NUCLEOTIDE SEQUENCE [LARGE SCALE GENOMIC DNA]</scope>
    <source>
        <strain evidence="6 7">JLT2014</strain>
    </source>
</reference>
<dbReference type="Gene3D" id="3.90.1720.10">
    <property type="entry name" value="endopeptidase domain like (from Nostoc punctiforme)"/>
    <property type="match status" value="1"/>
</dbReference>
<dbReference type="InterPro" id="IPR038765">
    <property type="entry name" value="Papain-like_cys_pep_sf"/>
</dbReference>
<dbReference type="STRING" id="1250539.Ga0080574_TMP3777"/>
<dbReference type="RefSeq" id="WP_237219285.1">
    <property type="nucleotide sequence ID" value="NZ_CP015093.1"/>
</dbReference>
<dbReference type="AlphaFoldDB" id="A0A1P8UXJ4"/>
<evidence type="ECO:0000259" key="5">
    <source>
        <dbReference type="PROSITE" id="PS51935"/>
    </source>
</evidence>
<evidence type="ECO:0000256" key="2">
    <source>
        <dbReference type="ARBA" id="ARBA00022670"/>
    </source>
</evidence>
<dbReference type="GO" id="GO:0008234">
    <property type="term" value="F:cysteine-type peptidase activity"/>
    <property type="evidence" value="ECO:0007669"/>
    <property type="project" value="UniProtKB-KW"/>
</dbReference>